<dbReference type="EMBL" id="SLXP01000003">
    <property type="protein sequence ID" value="TCP42187.1"/>
    <property type="molecule type" value="Genomic_DNA"/>
</dbReference>
<proteinExistence type="predicted"/>
<accession>A0A4R2Q131</accession>
<dbReference type="InterPro" id="IPR050177">
    <property type="entry name" value="Lipid_A_modif_metabolic_enz"/>
</dbReference>
<dbReference type="InterPro" id="IPR001509">
    <property type="entry name" value="Epimerase_deHydtase"/>
</dbReference>
<dbReference type="SUPFAM" id="SSF51735">
    <property type="entry name" value="NAD(P)-binding Rossmann-fold domains"/>
    <property type="match status" value="1"/>
</dbReference>
<dbReference type="Pfam" id="PF01370">
    <property type="entry name" value="Epimerase"/>
    <property type="match status" value="1"/>
</dbReference>
<comment type="caution">
    <text evidence="2">The sequence shown here is derived from an EMBL/GenBank/DDBJ whole genome shotgun (WGS) entry which is preliminary data.</text>
</comment>
<dbReference type="PANTHER" id="PTHR43245">
    <property type="entry name" value="BIFUNCTIONAL POLYMYXIN RESISTANCE PROTEIN ARNA"/>
    <property type="match status" value="1"/>
</dbReference>
<feature type="domain" description="NAD-dependent epimerase/dehydratase" evidence="1">
    <location>
        <begin position="4"/>
        <end position="228"/>
    </location>
</feature>
<dbReference type="CDD" id="cd08946">
    <property type="entry name" value="SDR_e"/>
    <property type="match status" value="1"/>
</dbReference>
<gene>
    <name evidence="2" type="ORF">EV662_10392</name>
</gene>
<dbReference type="Proteomes" id="UP000294835">
    <property type="component" value="Unassembled WGS sequence"/>
</dbReference>
<dbReference type="AlphaFoldDB" id="A0A4R2Q131"/>
<dbReference type="PANTHER" id="PTHR43245:SF58">
    <property type="entry name" value="BLL5923 PROTEIN"/>
    <property type="match status" value="1"/>
</dbReference>
<dbReference type="RefSeq" id="WP_132461333.1">
    <property type="nucleotide sequence ID" value="NZ_SLXP01000003.1"/>
</dbReference>
<sequence>MSLAVTGATGLVGRFFVEEALARGEPVTVLTRQPPAPGFFSGPVRHLPYALGDRPDLSGHDAVIHCAFAHVPGRYRGGEGDDPEGFVRANLDGSVALFEAARVAGVRHVLFLSTRAVYGAYPPGTALSEEMPPRPDTLYGEVKARAEDTLFGLAARGFVPVALRATGVYGPAGPGQRHKWAGLFEDFRAGRPIAPRRGTELHGADLAAAARLIRQAPADAVSGRAVNLSDILLDRRDLLALVVEAEGIGSPLPPASDSPVSAMKTDRARVLGWRPGGMARLRATLPDLLSR</sequence>
<protein>
    <submittedName>
        <fullName evidence="2">Nucleoside-diphosphate-sugar epimerase</fullName>
    </submittedName>
</protein>
<evidence type="ECO:0000313" key="2">
    <source>
        <dbReference type="EMBL" id="TCP42187.1"/>
    </source>
</evidence>
<dbReference type="InterPro" id="IPR036291">
    <property type="entry name" value="NAD(P)-bd_dom_sf"/>
</dbReference>
<evidence type="ECO:0000259" key="1">
    <source>
        <dbReference type="Pfam" id="PF01370"/>
    </source>
</evidence>
<dbReference type="OrthoDB" id="9814124at2"/>
<organism evidence="2 3">
    <name type="scientific">Rhodovulum marinum</name>
    <dbReference type="NCBI Taxonomy" id="320662"/>
    <lineage>
        <taxon>Bacteria</taxon>
        <taxon>Pseudomonadati</taxon>
        <taxon>Pseudomonadota</taxon>
        <taxon>Alphaproteobacteria</taxon>
        <taxon>Rhodobacterales</taxon>
        <taxon>Paracoccaceae</taxon>
        <taxon>Rhodovulum</taxon>
    </lineage>
</organism>
<reference evidence="2 3" key="1">
    <citation type="submission" date="2019-03" db="EMBL/GenBank/DDBJ databases">
        <title>Genomic Encyclopedia of Type Strains, Phase IV (KMG-IV): sequencing the most valuable type-strain genomes for metagenomic binning, comparative biology and taxonomic classification.</title>
        <authorList>
            <person name="Goeker M."/>
        </authorList>
    </citation>
    <scope>NUCLEOTIDE SEQUENCE [LARGE SCALE GENOMIC DNA]</scope>
    <source>
        <strain evidence="2 3">DSM 18063</strain>
    </source>
</reference>
<keyword evidence="3" id="KW-1185">Reference proteome</keyword>
<dbReference type="Gene3D" id="3.40.50.720">
    <property type="entry name" value="NAD(P)-binding Rossmann-like Domain"/>
    <property type="match status" value="1"/>
</dbReference>
<name>A0A4R2Q131_9RHOB</name>
<evidence type="ECO:0000313" key="3">
    <source>
        <dbReference type="Proteomes" id="UP000294835"/>
    </source>
</evidence>